<organism evidence="1 2">
    <name type="scientific">Sphaerisporangium dianthi</name>
    <dbReference type="NCBI Taxonomy" id="1436120"/>
    <lineage>
        <taxon>Bacteria</taxon>
        <taxon>Bacillati</taxon>
        <taxon>Actinomycetota</taxon>
        <taxon>Actinomycetes</taxon>
        <taxon>Streptosporangiales</taxon>
        <taxon>Streptosporangiaceae</taxon>
        <taxon>Sphaerisporangium</taxon>
    </lineage>
</organism>
<comment type="caution">
    <text evidence="1">The sequence shown here is derived from an EMBL/GenBank/DDBJ whole genome shotgun (WGS) entry which is preliminary data.</text>
</comment>
<keyword evidence="2" id="KW-1185">Reference proteome</keyword>
<gene>
    <name evidence="1" type="ORF">ACFO60_37290</name>
</gene>
<name>A0ABV9CT43_9ACTN</name>
<evidence type="ECO:0000313" key="2">
    <source>
        <dbReference type="Proteomes" id="UP001596004"/>
    </source>
</evidence>
<proteinExistence type="predicted"/>
<dbReference type="SMART" id="SM00567">
    <property type="entry name" value="EZ_HEAT"/>
    <property type="match status" value="3"/>
</dbReference>
<dbReference type="PANTHER" id="PTHR12697:SF5">
    <property type="entry name" value="DEOXYHYPUSINE HYDROXYLASE"/>
    <property type="match status" value="1"/>
</dbReference>
<protein>
    <submittedName>
        <fullName evidence="1">HEAT repeat domain-containing protein</fullName>
    </submittedName>
</protein>
<dbReference type="InterPro" id="IPR004155">
    <property type="entry name" value="PBS_lyase_HEAT"/>
</dbReference>
<sequence>MSEPTFPLVPEEILTRLDQPGPWSEEFFDEYFDAIGRLRESLDGPAAVLGLAGRLWTDPDEKMRAIGFDLLAIGSPEVSWQLTSLIEAAGALDLRTAGENLRWSAAHALGVADDERALAPLLRFARDPDSDVRWQVAAGASPSDLDLLPDEAVEVLLGLMRDTNPDVRDWATFSLGVQAENDTPEIREALAAALEDRLGDTAGEAAVALAKRGDPRVLPVLEERLAGPDVGNLYVKAAEELGDPRLLPLLRRLKERGWDVETSDALRLDSALKTLNGPPSA</sequence>
<dbReference type="Gene3D" id="1.25.10.10">
    <property type="entry name" value="Leucine-rich Repeat Variant"/>
    <property type="match status" value="1"/>
</dbReference>
<accession>A0ABV9CT43</accession>
<dbReference type="EMBL" id="JBHSFP010000046">
    <property type="protein sequence ID" value="MFC4536456.1"/>
    <property type="molecule type" value="Genomic_DNA"/>
</dbReference>
<reference evidence="2" key="1">
    <citation type="journal article" date="2019" name="Int. J. Syst. Evol. Microbiol.">
        <title>The Global Catalogue of Microorganisms (GCM) 10K type strain sequencing project: providing services to taxonomists for standard genome sequencing and annotation.</title>
        <authorList>
            <consortium name="The Broad Institute Genomics Platform"/>
            <consortium name="The Broad Institute Genome Sequencing Center for Infectious Disease"/>
            <person name="Wu L."/>
            <person name="Ma J."/>
        </authorList>
    </citation>
    <scope>NUCLEOTIDE SEQUENCE [LARGE SCALE GENOMIC DNA]</scope>
    <source>
        <strain evidence="2">CGMCC 4.7132</strain>
    </source>
</reference>
<dbReference type="Pfam" id="PF13646">
    <property type="entry name" value="HEAT_2"/>
    <property type="match status" value="1"/>
</dbReference>
<dbReference type="InterPro" id="IPR011989">
    <property type="entry name" value="ARM-like"/>
</dbReference>
<dbReference type="Proteomes" id="UP001596004">
    <property type="component" value="Unassembled WGS sequence"/>
</dbReference>
<dbReference type="SUPFAM" id="SSF48371">
    <property type="entry name" value="ARM repeat"/>
    <property type="match status" value="1"/>
</dbReference>
<dbReference type="InterPro" id="IPR016024">
    <property type="entry name" value="ARM-type_fold"/>
</dbReference>
<dbReference type="RefSeq" id="WP_380850945.1">
    <property type="nucleotide sequence ID" value="NZ_JBHSFP010000046.1"/>
</dbReference>
<dbReference type="PANTHER" id="PTHR12697">
    <property type="entry name" value="PBS LYASE HEAT-LIKE PROTEIN"/>
    <property type="match status" value="1"/>
</dbReference>
<evidence type="ECO:0000313" key="1">
    <source>
        <dbReference type="EMBL" id="MFC4536456.1"/>
    </source>
</evidence>